<dbReference type="PROSITE" id="PS50994">
    <property type="entry name" value="INTEGRASE"/>
    <property type="match status" value="1"/>
</dbReference>
<dbReference type="GO" id="GO:0015074">
    <property type="term" value="P:DNA integration"/>
    <property type="evidence" value="ECO:0007669"/>
    <property type="project" value="InterPro"/>
</dbReference>
<feature type="domain" description="Integrase catalytic" evidence="1">
    <location>
        <begin position="150"/>
        <end position="352"/>
    </location>
</feature>
<gene>
    <name evidence="2" type="ORF">ANDA3_3759</name>
    <name evidence="4" type="ORF">DAR2_3609</name>
    <name evidence="3" type="ORF">DAR3_4167</name>
</gene>
<dbReference type="EMBL" id="CAADIC010000019">
    <property type="protein sequence ID" value="VFR34672.1"/>
    <property type="molecule type" value="Genomic_DNA"/>
</dbReference>
<dbReference type="InterPro" id="IPR001584">
    <property type="entry name" value="Integrase_cat-core"/>
</dbReference>
<evidence type="ECO:0000259" key="1">
    <source>
        <dbReference type="PROSITE" id="PS50994"/>
    </source>
</evidence>
<dbReference type="AlphaFoldDB" id="A0A484T5G8"/>
<organism evidence="3">
    <name type="scientific">plant metagenome</name>
    <dbReference type="NCBI Taxonomy" id="1297885"/>
    <lineage>
        <taxon>unclassified sequences</taxon>
        <taxon>metagenomes</taxon>
        <taxon>organismal metagenomes</taxon>
    </lineage>
</organism>
<name>A0A484T5G8_9ZZZZ</name>
<dbReference type="InterPro" id="IPR036397">
    <property type="entry name" value="RNaseH_sf"/>
</dbReference>
<accession>A0A484T5G8</accession>
<reference evidence="3" key="1">
    <citation type="submission" date="2019-03" db="EMBL/GenBank/DDBJ databases">
        <authorList>
            <person name="Danneels B."/>
        </authorList>
    </citation>
    <scope>NUCLEOTIDE SEQUENCE</scope>
</reference>
<evidence type="ECO:0000313" key="2">
    <source>
        <dbReference type="EMBL" id="VFR34672.1"/>
    </source>
</evidence>
<dbReference type="InterPro" id="IPR012337">
    <property type="entry name" value="RNaseH-like_sf"/>
</dbReference>
<proteinExistence type="predicted"/>
<dbReference type="PANTHER" id="PTHR35004:SF7">
    <property type="entry name" value="INTEGRASE PROTEIN"/>
    <property type="match status" value="1"/>
</dbReference>
<evidence type="ECO:0000313" key="3">
    <source>
        <dbReference type="EMBL" id="VFR70324.1"/>
    </source>
</evidence>
<protein>
    <submittedName>
        <fullName evidence="3">Phage transposase</fullName>
    </submittedName>
</protein>
<dbReference type="EMBL" id="CAADIL010000016">
    <property type="protein sequence ID" value="VFR72195.1"/>
    <property type="molecule type" value="Genomic_DNA"/>
</dbReference>
<dbReference type="Gene3D" id="3.30.420.10">
    <property type="entry name" value="Ribonuclease H-like superfamily/Ribonuclease H"/>
    <property type="match status" value="1"/>
</dbReference>
<dbReference type="GO" id="GO:0003676">
    <property type="term" value="F:nucleic acid binding"/>
    <property type="evidence" value="ECO:0007669"/>
    <property type="project" value="InterPro"/>
</dbReference>
<sequence>MQRAAVTEQLSAYASAWRDAPHGRKGAVMDEAIQALGMSRATLHRHFQELVMTPIRKRRSDAGSSSLTRDEALTISAVLIEHMRKSGKRIKSVEQALNELRACNMVSASRTHPETGEVTPLSVSTVQRALRAHKLHPDQLLRPAPATSMRSLHPNHIWQIDASRCVLYYLPRRSNDNGLRVQAEDEFYKNKPDNIVKAIKDAIWRYVVTDHTSGSVFVTYVIGGETAGNLITAAIEAMVQRDGEVMHGVPTAVMLDPGSANTSAAFRNLCAALQVRVIVNSKGNPRAKGQVEKSQDLVERGFESMLKTLAPERVRHLEQINALAAKWRRHFNGTHIHSRHGMTRDQAWLHITPSQLIVAPSADVMRDLSISAPESRVVSTHLTVSFLGSDYDVSAVPGVMVGEKLMICRNPMRPGTAQAIGVDAQGHEVFHVLPQLQRDAFGQVADAPVIGEGYARHADTPAQTARQEIELLATGTASAAEAEAARKARATPFGGRYDPLAYVEATPVPAAMPRRGTEHSLVAPRVELPPLTHIQASKAMREAFPEWTPAHYAWLQAQYPAGVPADSLEAVTAELRQAMTPEAAHTQRPKLFKVA</sequence>
<evidence type="ECO:0000313" key="4">
    <source>
        <dbReference type="EMBL" id="VFR72195.1"/>
    </source>
</evidence>
<dbReference type="SUPFAM" id="SSF53098">
    <property type="entry name" value="Ribonuclease H-like"/>
    <property type="match status" value="1"/>
</dbReference>
<dbReference type="EMBL" id="CAADIJ010000011">
    <property type="protein sequence ID" value="VFR70324.1"/>
    <property type="molecule type" value="Genomic_DNA"/>
</dbReference>
<dbReference type="PANTHER" id="PTHR35004">
    <property type="entry name" value="TRANSPOSASE RV3428C-RELATED"/>
    <property type="match status" value="1"/>
</dbReference>